<reference evidence="1" key="1">
    <citation type="submission" date="2023-06" db="EMBL/GenBank/DDBJ databases">
        <title>Cytophagales bacterium Strain LB-30, isolated from soil.</title>
        <authorList>
            <person name="Liu B."/>
        </authorList>
    </citation>
    <scope>NUCLEOTIDE SEQUENCE</scope>
    <source>
        <strain evidence="1">LB-30</strain>
    </source>
</reference>
<proteinExistence type="predicted"/>
<dbReference type="Proteomes" id="UP001168552">
    <property type="component" value="Unassembled WGS sequence"/>
</dbReference>
<dbReference type="RefSeq" id="WP_320003986.1">
    <property type="nucleotide sequence ID" value="NZ_JAUHJS010000003.1"/>
</dbReference>
<protein>
    <recommendedName>
        <fullName evidence="3">CBM-cenC domain-containing protein</fullName>
    </recommendedName>
</protein>
<comment type="caution">
    <text evidence="1">The sequence shown here is derived from an EMBL/GenBank/DDBJ whole genome shotgun (WGS) entry which is preliminary data.</text>
</comment>
<accession>A0ABT8F5F9</accession>
<evidence type="ECO:0000313" key="2">
    <source>
        <dbReference type="Proteomes" id="UP001168552"/>
    </source>
</evidence>
<organism evidence="1 2">
    <name type="scientific">Shiella aurantiaca</name>
    <dbReference type="NCBI Taxonomy" id="3058365"/>
    <lineage>
        <taxon>Bacteria</taxon>
        <taxon>Pseudomonadati</taxon>
        <taxon>Bacteroidota</taxon>
        <taxon>Cytophagia</taxon>
        <taxon>Cytophagales</taxon>
        <taxon>Shiellaceae</taxon>
        <taxon>Shiella</taxon>
    </lineage>
</organism>
<dbReference type="EMBL" id="JAUHJS010000003">
    <property type="protein sequence ID" value="MDN4165461.1"/>
    <property type="molecule type" value="Genomic_DNA"/>
</dbReference>
<evidence type="ECO:0000313" key="1">
    <source>
        <dbReference type="EMBL" id="MDN4165461.1"/>
    </source>
</evidence>
<sequence>MLKKVLNVSIVVFFMAIRLTVAQGIQVNPLTGNGSMYIPIYTVSSGDVSVPIGVSYSTNGVKVAEGPGLLGYTWQLDAGGQVSREVRGLPDDLLITQRYIPQNTSPVSGVTVVENMRMGWLHNPNVAELSTLTFLEDGSLSTCSDEFSTNTYLSGLYKYDVEPDFFYINAPGLNLSFVFGNDKQIKFFGQSDAKITYKKDRLGNILKFEVINDRGTKYVFEERSLMRLSSNPNSYDVLEADYRYYTPIFLDDKGASFANEWKLTEMVDVYGNKVAFEYEHLLKNPEALKMSDVSYSSDFELFIKYNTTYKKVTGGDNKVFYNQAILKRIISNNVSIEFLIDYKDLGLDDVLTEQAPPKDLVYDEVWPYVAADYDQLNKLAILKRINVFTGERYSGLLSKFFEFNYEVIKKDVTIDKFELQIFLKSLQEVGRGVEIAPYFFDYYGVDYNTHISALDTTGSNEYDFWGYPASFPGNDAYPQVYIYDNLNNAASEYSSIIPIVGKAGMKTLSGKNRLASLLSECFIGSLKKVTFPSGGSQEIEYSNNEFYDPKYYNSTNSSSYTGAGIRVDKLTLNDNVSINNNIVTTYEYKSADNKPSGRINYLPVYALTVPVYKNPVTGTRTNYNNLSASTRYDYLTIRTSKSISERHGSYVLYERVKVSQTNQGYTVYEYNIVNGQSDIPAMFGDMSNGAEWAATKQEVARSGYASGSQCKVLGFVKNGYYTYPYSPQTNYDFQRGLLSQISYYDLNNVIQKKVEYTYGRVYSQTSPSIVRALHFDILPDETLSRSFVYGQYNLLTELSNELVSQSEFVYSPANGSRVLSSETQYEFGAGTDPHRRIKKVVSTNSDLSEYSVAFKYPEDYNTTTPVGEQATMLNLMKTKNIVNIPIEKTNYFKPNGSSTSTVLGSSLTLFSNFSNNGLVFPLRTLNLKNTTSFTPSYISNNSFVYDNDYFSSGTNISYNKEGRMTSSQDLAKNRSGVHYAYSGMIPVLTISGAFADEVLYNHFNPKNESSYSFSLVGSWAENPSTQGRKDANSLVYESGKVLSGSIKINNPTEKVVLRFYYKSTASRTVTLLFKNGSTTVSTHTIPLTSSSTWKYVTQTLTPSSALPANATVEFSCNGAITLDDLLVFPERAFVGVVNYDSYFNPVASINAYGQEDEVEYDGLNRKRLLRDMDDNILTRNTFTDISYTKPVSACFEMEMVPYSMSVIYKAVNYYDPLISYTWTIDGVATVGTYQNTRTNRDDQEVTLTLRKNGVVLDEVTLRPSFNIPPSICIDGPVEWTGYNISKFEACTVSEQDAALMTSTTFHYMPSEVYPPCVNCNLSLYKYDWQIKQVQNDGTITWASFGTNSPTVTILDIGETYTIRCTVKDLLNRMLFMSEERTIKFWSE</sequence>
<name>A0ABT8F5F9_9BACT</name>
<keyword evidence="2" id="KW-1185">Reference proteome</keyword>
<gene>
    <name evidence="1" type="ORF">QWY31_08115</name>
</gene>
<evidence type="ECO:0008006" key="3">
    <source>
        <dbReference type="Google" id="ProtNLM"/>
    </source>
</evidence>